<sequence>MKLDRVIVVGNVNVDIIAGSIDRWPAWGTEVGVDSIEVRIGGQAANSAVVLSRLGFPVEIVTVAGDDFIGKGFKARFTELGIDVSDFELLKGRTPFSIAITHSSNERSFFSNESVMRSLDVDFVADRLRETKGAHILFCGINVLRGLHEDKLRSLMDVLKEDNTLYLDTGWPTNGWEYFRPKVSNLLSSVDWFLPNEAEFLSLMQLEYLEEAVQIYKSDYTSRALIKMGSRGSMLMGKDQCEFHHAEKTGDIVDTIGAGDAFNAGFISGLAGNGRIDIATAHAVAKDWIEGKYRTYITF</sequence>
<gene>
    <name evidence="6" type="ORF">MESINF_2401</name>
</gene>
<keyword evidence="3 4" id="KW-0418">Kinase</keyword>
<organism evidence="6 7">
    <name type="scientific">Mesotoga infera</name>
    <dbReference type="NCBI Taxonomy" id="1236046"/>
    <lineage>
        <taxon>Bacteria</taxon>
        <taxon>Thermotogati</taxon>
        <taxon>Thermotogota</taxon>
        <taxon>Thermotogae</taxon>
        <taxon>Kosmotogales</taxon>
        <taxon>Kosmotogaceae</taxon>
        <taxon>Mesotoga</taxon>
    </lineage>
</organism>
<dbReference type="KEGG" id="minf:MESINF_2401"/>
<reference evidence="6 7" key="1">
    <citation type="submission" date="2017-01" db="EMBL/GenBank/DDBJ databases">
        <authorList>
            <person name="Erauso G."/>
        </authorList>
    </citation>
    <scope>NUCLEOTIDE SEQUENCE [LARGE SCALE GENOMIC DNA]</scope>
    <source>
        <strain evidence="6">MESINF1</strain>
    </source>
</reference>
<name>A0A7Z7PPA4_9BACT</name>
<dbReference type="AlphaFoldDB" id="A0A7Z7PPA4"/>
<dbReference type="Pfam" id="PF00294">
    <property type="entry name" value="PfkB"/>
    <property type="match status" value="1"/>
</dbReference>
<dbReference type="PRINTS" id="PR00990">
    <property type="entry name" value="RIBOKINASE"/>
</dbReference>
<dbReference type="InterPro" id="IPR002173">
    <property type="entry name" value="Carboh/pur_kinase_PfkB_CS"/>
</dbReference>
<dbReference type="InterPro" id="IPR011611">
    <property type="entry name" value="PfkB_dom"/>
</dbReference>
<evidence type="ECO:0000259" key="5">
    <source>
        <dbReference type="Pfam" id="PF00294"/>
    </source>
</evidence>
<dbReference type="PANTHER" id="PTHR10584">
    <property type="entry name" value="SUGAR KINASE"/>
    <property type="match status" value="1"/>
</dbReference>
<evidence type="ECO:0000256" key="2">
    <source>
        <dbReference type="ARBA" id="ARBA00022679"/>
    </source>
</evidence>
<dbReference type="RefSeq" id="WP_169699964.1">
    <property type="nucleotide sequence ID" value="NZ_LS974202.1"/>
</dbReference>
<feature type="domain" description="Carbohydrate kinase PfkB" evidence="5">
    <location>
        <begin position="5"/>
        <end position="283"/>
    </location>
</feature>
<keyword evidence="2 4" id="KW-0808">Transferase</keyword>
<dbReference type="GO" id="GO:0005829">
    <property type="term" value="C:cytosol"/>
    <property type="evidence" value="ECO:0007669"/>
    <property type="project" value="TreeGrafter"/>
</dbReference>
<dbReference type="GO" id="GO:0016301">
    <property type="term" value="F:kinase activity"/>
    <property type="evidence" value="ECO:0007669"/>
    <property type="project" value="UniProtKB-KW"/>
</dbReference>
<evidence type="ECO:0000313" key="6">
    <source>
        <dbReference type="EMBL" id="SSC13841.1"/>
    </source>
</evidence>
<dbReference type="InterPro" id="IPR002139">
    <property type="entry name" value="Ribo/fructo_kinase"/>
</dbReference>
<dbReference type="InterPro" id="IPR029056">
    <property type="entry name" value="Ribokinase-like"/>
</dbReference>
<dbReference type="Gene3D" id="3.40.1190.20">
    <property type="match status" value="1"/>
</dbReference>
<evidence type="ECO:0000256" key="4">
    <source>
        <dbReference type="RuleBase" id="RU003704"/>
    </source>
</evidence>
<dbReference type="SUPFAM" id="SSF53613">
    <property type="entry name" value="Ribokinase-like"/>
    <property type="match status" value="1"/>
</dbReference>
<dbReference type="GO" id="GO:0006796">
    <property type="term" value="P:phosphate-containing compound metabolic process"/>
    <property type="evidence" value="ECO:0007669"/>
    <property type="project" value="UniProtKB-ARBA"/>
</dbReference>
<protein>
    <submittedName>
        <fullName evidence="6">PfkB domain protein (Modular protein)</fullName>
    </submittedName>
</protein>
<dbReference type="EMBL" id="LS974202">
    <property type="protein sequence ID" value="SSC13841.1"/>
    <property type="molecule type" value="Genomic_DNA"/>
</dbReference>
<evidence type="ECO:0000313" key="7">
    <source>
        <dbReference type="Proteomes" id="UP000250796"/>
    </source>
</evidence>
<dbReference type="Proteomes" id="UP000250796">
    <property type="component" value="Chromosome MESINF"/>
</dbReference>
<accession>A0A7Z7PPA4</accession>
<dbReference type="PANTHER" id="PTHR10584:SF166">
    <property type="entry name" value="RIBOKINASE"/>
    <property type="match status" value="1"/>
</dbReference>
<comment type="similarity">
    <text evidence="1 4">Belongs to the carbohydrate kinase PfkB family.</text>
</comment>
<keyword evidence="7" id="KW-1185">Reference proteome</keyword>
<evidence type="ECO:0000256" key="3">
    <source>
        <dbReference type="ARBA" id="ARBA00022777"/>
    </source>
</evidence>
<proteinExistence type="inferred from homology"/>
<evidence type="ECO:0000256" key="1">
    <source>
        <dbReference type="ARBA" id="ARBA00010688"/>
    </source>
</evidence>
<dbReference type="PROSITE" id="PS00584">
    <property type="entry name" value="PFKB_KINASES_2"/>
    <property type="match status" value="1"/>
</dbReference>